<accession>I4BN91</accession>
<dbReference type="STRING" id="710421.Mycch_4025"/>
<dbReference type="EMBL" id="CP003053">
    <property type="protein sequence ID" value="AFM18748.1"/>
    <property type="molecule type" value="Genomic_DNA"/>
</dbReference>
<sequence length="72" mass="8033" precursor="true">MTAVAVLLMVVAAAVIGYHVGRRAAVPSPTWRQRTRRSALGRQAIGLITLLAVGELERTMQRRLRGRARLRR</sequence>
<evidence type="ECO:0000313" key="1">
    <source>
        <dbReference type="EMBL" id="AFM18748.1"/>
    </source>
</evidence>
<keyword evidence="2" id="KW-1185">Reference proteome</keyword>
<dbReference type="Proteomes" id="UP000006057">
    <property type="component" value="Chromosome"/>
</dbReference>
<name>I4BN91_MYCCN</name>
<dbReference type="PATRIC" id="fig|710421.3.peg.4022"/>
<dbReference type="KEGG" id="mcb:Mycch_4025"/>
<gene>
    <name evidence="1" type="ordered locus">Mycch_4025</name>
</gene>
<evidence type="ECO:0000313" key="2">
    <source>
        <dbReference type="Proteomes" id="UP000006057"/>
    </source>
</evidence>
<dbReference type="RefSeq" id="WP_014817221.1">
    <property type="nucleotide sequence ID" value="NC_018027.1"/>
</dbReference>
<dbReference type="AlphaFoldDB" id="I4BN91"/>
<dbReference type="OrthoDB" id="4641308at2"/>
<reference evidence="1 2" key="1">
    <citation type="submission" date="2012-06" db="EMBL/GenBank/DDBJ databases">
        <title>Complete sequence of chromosome of Mycobacterium chubuense NBB4.</title>
        <authorList>
            <consortium name="US DOE Joint Genome Institute"/>
            <person name="Lucas S."/>
            <person name="Han J."/>
            <person name="Lapidus A."/>
            <person name="Cheng J.-F."/>
            <person name="Goodwin L."/>
            <person name="Pitluck S."/>
            <person name="Peters L."/>
            <person name="Mikhailova N."/>
            <person name="Teshima H."/>
            <person name="Detter J.C."/>
            <person name="Han C."/>
            <person name="Tapia R."/>
            <person name="Land M."/>
            <person name="Hauser L."/>
            <person name="Kyrpides N."/>
            <person name="Ivanova N."/>
            <person name="Pagani I."/>
            <person name="Mattes T."/>
            <person name="Holmes A."/>
            <person name="Rutledge P."/>
            <person name="Paulsen I."/>
            <person name="Coleman N."/>
            <person name="Woyke T."/>
        </authorList>
    </citation>
    <scope>NUCLEOTIDE SEQUENCE [LARGE SCALE GENOMIC DNA]</scope>
    <source>
        <strain evidence="1 2">NBB4</strain>
    </source>
</reference>
<dbReference type="eggNOG" id="ENOG5031X9A">
    <property type="taxonomic scope" value="Bacteria"/>
</dbReference>
<organism evidence="1 2">
    <name type="scientific">Mycolicibacterium chubuense (strain NBB4)</name>
    <name type="common">Mycobacterium chubuense</name>
    <dbReference type="NCBI Taxonomy" id="710421"/>
    <lineage>
        <taxon>Bacteria</taxon>
        <taxon>Bacillati</taxon>
        <taxon>Actinomycetota</taxon>
        <taxon>Actinomycetes</taxon>
        <taxon>Mycobacteriales</taxon>
        <taxon>Mycobacteriaceae</taxon>
        <taxon>Mycolicibacterium</taxon>
    </lineage>
</organism>
<dbReference type="HOGENOM" id="CLU_185234_0_0_11"/>
<protein>
    <submittedName>
        <fullName evidence="1">Uncharacterized protein</fullName>
    </submittedName>
</protein>
<proteinExistence type="predicted"/>